<evidence type="ECO:0000256" key="12">
    <source>
        <dbReference type="ARBA" id="ARBA00022984"/>
    </source>
</evidence>
<dbReference type="EMBL" id="CP030840">
    <property type="protein sequence ID" value="AXC14662.1"/>
    <property type="molecule type" value="Genomic_DNA"/>
</dbReference>
<evidence type="ECO:0000256" key="16">
    <source>
        <dbReference type="ARBA" id="ARBA00034000"/>
    </source>
</evidence>
<dbReference type="InterPro" id="IPR023346">
    <property type="entry name" value="Lysozyme-like_dom_sf"/>
</dbReference>
<keyword evidence="7" id="KW-0645">Protease</keyword>
<comment type="similarity">
    <text evidence="4">In the N-terminal section; belongs to the glycosyltransferase 51 family.</text>
</comment>
<evidence type="ECO:0000256" key="13">
    <source>
        <dbReference type="ARBA" id="ARBA00023136"/>
    </source>
</evidence>
<evidence type="ECO:0000256" key="15">
    <source>
        <dbReference type="ARBA" id="ARBA00023316"/>
    </source>
</evidence>
<evidence type="ECO:0000259" key="20">
    <source>
        <dbReference type="Pfam" id="PF00905"/>
    </source>
</evidence>
<evidence type="ECO:0000256" key="5">
    <source>
        <dbReference type="ARBA" id="ARBA00022475"/>
    </source>
</evidence>
<comment type="similarity">
    <text evidence="3">In the C-terminal section; belongs to the transpeptidase family.</text>
</comment>
<protein>
    <submittedName>
        <fullName evidence="22">Multimodular transpeptidase-transglycosylase</fullName>
    </submittedName>
</protein>
<keyword evidence="15" id="KW-0961">Cell wall biogenesis/degradation</keyword>
<dbReference type="Pfam" id="PF00912">
    <property type="entry name" value="Transgly"/>
    <property type="match status" value="1"/>
</dbReference>
<dbReference type="InterPro" id="IPR036950">
    <property type="entry name" value="PBP_transglycosylase"/>
</dbReference>
<comment type="pathway">
    <text evidence="2">Cell wall biogenesis; peptidoglycan biosynthesis.</text>
</comment>
<feature type="region of interest" description="Disordered" evidence="18">
    <location>
        <begin position="816"/>
        <end position="877"/>
    </location>
</feature>
<dbReference type="GO" id="GO:0005886">
    <property type="term" value="C:plasma membrane"/>
    <property type="evidence" value="ECO:0007669"/>
    <property type="project" value="UniProtKB-SubCell"/>
</dbReference>
<evidence type="ECO:0000256" key="8">
    <source>
        <dbReference type="ARBA" id="ARBA00022676"/>
    </source>
</evidence>
<evidence type="ECO:0000256" key="3">
    <source>
        <dbReference type="ARBA" id="ARBA00007090"/>
    </source>
</evidence>
<evidence type="ECO:0000256" key="7">
    <source>
        <dbReference type="ARBA" id="ARBA00022670"/>
    </source>
</evidence>
<dbReference type="InterPro" id="IPR001460">
    <property type="entry name" value="PCN-bd_Tpept"/>
</dbReference>
<dbReference type="GO" id="GO:0071555">
    <property type="term" value="P:cell wall organization"/>
    <property type="evidence" value="ECO:0007669"/>
    <property type="project" value="UniProtKB-KW"/>
</dbReference>
<dbReference type="GO" id="GO:0008658">
    <property type="term" value="F:penicillin binding"/>
    <property type="evidence" value="ECO:0007669"/>
    <property type="project" value="InterPro"/>
</dbReference>
<proteinExistence type="inferred from homology"/>
<evidence type="ECO:0000256" key="17">
    <source>
        <dbReference type="ARBA" id="ARBA00049902"/>
    </source>
</evidence>
<keyword evidence="14" id="KW-0511">Multifunctional enzyme</keyword>
<accession>A0A2Z5G622</accession>
<keyword evidence="9" id="KW-0808">Transferase</keyword>
<sequence>MGSGKLQRSLLMASAAVVALGLLVGGLVFGYYWFKYKHIVDERLTQPLFENTAKIYAAPREVRPGQRLSAHSVAQELRNGGYSEDGAASQSPMGHFSESADSIEIHPGPESYHSEDGATISFENGKVSQITGDGNVNLNAYELEPLLITGLSEDKSRTKRRLVDYDELPQNLVHAVVSIEDHRFFQHGGVDYIGVLRAIRNDLTHRHNYTEGGSTLTMQLARGFFLTPEKRIKRKLIEIVITYQLESRFNKQKIFQLYANEIPLGQQGSFAINGFGEAARAYFNKDVRQLDLAECALLAGMIQSPSRLNPYRHAERAMTRRNLVLDTMVETGSITKAQAEAAKAEPLKLAPTNVNAGEAPYFVDLVREQLTQKLGENSFNREGLRIYTSLDPELQHAATQAVEVGSKLVDELVLKQHTRKEKDGTITTTGEISYPQISLVALNPHTGQVLALVGGRNYGISQLNHAVAKRPTGSIFKPFVYASAFNSAVAGTKLDSDGTDALFTPVTMLNDEQTTFTYAGDQEYNPKNYKDEYHGEVTATYALAHSLNNATISLAQMVGFGNVASLARSAGIRSAQGTPSVALGTYSASPLDMAGAYTVFANGGIKIDPWLLASVRSASGDVLNDYTPTSKPVLDPRVAYLTTSMMEGVMNFGYGYAVRQRGFLAPAAGKTGTSNDAWFAGYTSNLICIVWIGNDDYKDVKLQGAVAAAPIWAEFMKAAVKLPQYSDTREFVPPTGVTVVQLDKETNLLADASCPSKTYNAAFLQGTEPTDTCDHLNGDQRSIFQKLFGLGDKSTMPALPPGTHPTVVGQPALPAQTAQTGQVQTSASAQSPNPAVAEDSQPKKKKGFFSRLFGGGKNEDKKPAPQPTQPQPSAPQQ</sequence>
<keyword evidence="5" id="KW-1003">Cell membrane</keyword>
<evidence type="ECO:0000313" key="22">
    <source>
        <dbReference type="EMBL" id="AXC14662.1"/>
    </source>
</evidence>
<evidence type="ECO:0000313" key="23">
    <source>
        <dbReference type="Proteomes" id="UP000253606"/>
    </source>
</evidence>
<keyword evidence="10" id="KW-0378">Hydrolase</keyword>
<keyword evidence="11" id="KW-0133">Cell shape</keyword>
<evidence type="ECO:0000256" key="11">
    <source>
        <dbReference type="ARBA" id="ARBA00022960"/>
    </source>
</evidence>
<evidence type="ECO:0000256" key="2">
    <source>
        <dbReference type="ARBA" id="ARBA00004752"/>
    </source>
</evidence>
<evidence type="ECO:0000256" key="6">
    <source>
        <dbReference type="ARBA" id="ARBA00022645"/>
    </source>
</evidence>
<name>A0A2Z5G622_9BACT</name>
<dbReference type="KEGG" id="abas:ACPOL_5414"/>
<reference evidence="22 23" key="1">
    <citation type="journal article" date="2018" name="Front. Microbiol.">
        <title>Hydrolytic Capabilities as a Key to Environmental Success: Chitinolytic and Cellulolytic Acidobacteria From Acidic Sub-arctic Soils and Boreal Peatlands.</title>
        <authorList>
            <person name="Belova S.E."/>
            <person name="Ravin N.V."/>
            <person name="Pankratov T.A."/>
            <person name="Rakitin A.L."/>
            <person name="Ivanova A.A."/>
            <person name="Beletsky A.V."/>
            <person name="Mardanov A.V."/>
            <person name="Sinninghe Damste J.S."/>
            <person name="Dedysh S.N."/>
        </authorList>
    </citation>
    <scope>NUCLEOTIDE SEQUENCE [LARGE SCALE GENOMIC DNA]</scope>
    <source>
        <strain evidence="22 23">SBC82</strain>
    </source>
</reference>
<dbReference type="InterPro" id="IPR001264">
    <property type="entry name" value="Glyco_trans_51"/>
</dbReference>
<keyword evidence="13 19" id="KW-0472">Membrane</keyword>
<evidence type="ECO:0000259" key="21">
    <source>
        <dbReference type="Pfam" id="PF00912"/>
    </source>
</evidence>
<evidence type="ECO:0000256" key="4">
    <source>
        <dbReference type="ARBA" id="ARBA00007739"/>
    </source>
</evidence>
<keyword evidence="23" id="KW-1185">Reference proteome</keyword>
<dbReference type="InterPro" id="IPR012338">
    <property type="entry name" value="Beta-lactam/transpept-like"/>
</dbReference>
<dbReference type="GO" id="GO:0006508">
    <property type="term" value="P:proteolysis"/>
    <property type="evidence" value="ECO:0007669"/>
    <property type="project" value="UniProtKB-KW"/>
</dbReference>
<dbReference type="SUPFAM" id="SSF53955">
    <property type="entry name" value="Lysozyme-like"/>
    <property type="match status" value="1"/>
</dbReference>
<keyword evidence="12" id="KW-0573">Peptidoglycan synthesis</keyword>
<dbReference type="InterPro" id="IPR050396">
    <property type="entry name" value="Glycosyltr_51/Transpeptidase"/>
</dbReference>
<dbReference type="PANTHER" id="PTHR32282">
    <property type="entry name" value="BINDING PROTEIN TRANSPEPTIDASE, PUTATIVE-RELATED"/>
    <property type="match status" value="1"/>
</dbReference>
<comment type="catalytic activity">
    <reaction evidence="17">
        <text>[GlcNAc-(1-&gt;4)-Mur2Ac(oyl-L-Ala-gamma-D-Glu-L-Lys-D-Ala-D-Ala)](n)-di-trans,octa-cis-undecaprenyl diphosphate + beta-D-GlcNAc-(1-&gt;4)-Mur2Ac(oyl-L-Ala-gamma-D-Glu-L-Lys-D-Ala-D-Ala)-di-trans,octa-cis-undecaprenyl diphosphate = [GlcNAc-(1-&gt;4)-Mur2Ac(oyl-L-Ala-gamma-D-Glu-L-Lys-D-Ala-D-Ala)](n+1)-di-trans,octa-cis-undecaprenyl diphosphate + di-trans,octa-cis-undecaprenyl diphosphate + H(+)</text>
        <dbReference type="Rhea" id="RHEA:23708"/>
        <dbReference type="Rhea" id="RHEA-COMP:9602"/>
        <dbReference type="Rhea" id="RHEA-COMP:9603"/>
        <dbReference type="ChEBI" id="CHEBI:15378"/>
        <dbReference type="ChEBI" id="CHEBI:58405"/>
        <dbReference type="ChEBI" id="CHEBI:60033"/>
        <dbReference type="ChEBI" id="CHEBI:78435"/>
        <dbReference type="EC" id="2.4.99.28"/>
    </reaction>
</comment>
<evidence type="ECO:0000256" key="14">
    <source>
        <dbReference type="ARBA" id="ARBA00023268"/>
    </source>
</evidence>
<evidence type="ECO:0000256" key="9">
    <source>
        <dbReference type="ARBA" id="ARBA00022679"/>
    </source>
</evidence>
<keyword evidence="8" id="KW-0328">Glycosyltransferase</keyword>
<feature type="transmembrane region" description="Helical" evidence="19">
    <location>
        <begin position="12"/>
        <end position="34"/>
    </location>
</feature>
<dbReference type="Gene3D" id="3.30.2060.10">
    <property type="entry name" value="Penicillin-binding protein 1b domain"/>
    <property type="match status" value="1"/>
</dbReference>
<dbReference type="GO" id="GO:0008360">
    <property type="term" value="P:regulation of cell shape"/>
    <property type="evidence" value="ECO:0007669"/>
    <property type="project" value="UniProtKB-KW"/>
</dbReference>
<dbReference type="SUPFAM" id="SSF56601">
    <property type="entry name" value="beta-lactamase/transpeptidase-like"/>
    <property type="match status" value="1"/>
</dbReference>
<comment type="catalytic activity">
    <reaction evidence="16">
        <text>Preferential cleavage: (Ac)2-L-Lys-D-Ala-|-D-Ala. Also transpeptidation of peptidyl-alanyl moieties that are N-acyl substituents of D-alanine.</text>
        <dbReference type="EC" id="3.4.16.4"/>
    </reaction>
</comment>
<dbReference type="Gene3D" id="1.10.3810.10">
    <property type="entry name" value="Biosynthetic peptidoglycan transglycosylase-like"/>
    <property type="match status" value="1"/>
</dbReference>
<dbReference type="PANTHER" id="PTHR32282:SF11">
    <property type="entry name" value="PENICILLIN-BINDING PROTEIN 1B"/>
    <property type="match status" value="1"/>
</dbReference>
<dbReference type="GO" id="GO:0030288">
    <property type="term" value="C:outer membrane-bounded periplasmic space"/>
    <property type="evidence" value="ECO:0007669"/>
    <property type="project" value="TreeGrafter"/>
</dbReference>
<evidence type="ECO:0000256" key="10">
    <source>
        <dbReference type="ARBA" id="ARBA00022801"/>
    </source>
</evidence>
<evidence type="ECO:0000256" key="18">
    <source>
        <dbReference type="SAM" id="MobiDB-lite"/>
    </source>
</evidence>
<evidence type="ECO:0000256" key="19">
    <source>
        <dbReference type="SAM" id="Phobius"/>
    </source>
</evidence>
<dbReference type="GO" id="GO:0009252">
    <property type="term" value="P:peptidoglycan biosynthetic process"/>
    <property type="evidence" value="ECO:0007669"/>
    <property type="project" value="UniProtKB-KW"/>
</dbReference>
<keyword evidence="19" id="KW-1133">Transmembrane helix</keyword>
<gene>
    <name evidence="22" type="ORF">ACPOL_5414</name>
</gene>
<feature type="compositionally biased region" description="Pro residues" evidence="18">
    <location>
        <begin position="864"/>
        <end position="877"/>
    </location>
</feature>
<dbReference type="AlphaFoldDB" id="A0A2Z5G622"/>
<evidence type="ECO:0000256" key="1">
    <source>
        <dbReference type="ARBA" id="ARBA00004236"/>
    </source>
</evidence>
<dbReference type="GO" id="GO:0009002">
    <property type="term" value="F:serine-type D-Ala-D-Ala carboxypeptidase activity"/>
    <property type="evidence" value="ECO:0007669"/>
    <property type="project" value="UniProtKB-EC"/>
</dbReference>
<comment type="subcellular location">
    <subcellularLocation>
        <location evidence="1">Cell membrane</location>
    </subcellularLocation>
</comment>
<feature type="compositionally biased region" description="Polar residues" evidence="18">
    <location>
        <begin position="816"/>
        <end position="833"/>
    </location>
</feature>
<keyword evidence="19" id="KW-0812">Transmembrane</keyword>
<keyword evidence="6" id="KW-0121">Carboxypeptidase</keyword>
<feature type="domain" description="Glycosyl transferase family 51" evidence="21">
    <location>
        <begin position="156"/>
        <end position="328"/>
    </location>
</feature>
<dbReference type="Pfam" id="PF00905">
    <property type="entry name" value="Transpeptidase"/>
    <property type="match status" value="1"/>
</dbReference>
<organism evidence="22 23">
    <name type="scientific">Acidisarcina polymorpha</name>
    <dbReference type="NCBI Taxonomy" id="2211140"/>
    <lineage>
        <taxon>Bacteria</taxon>
        <taxon>Pseudomonadati</taxon>
        <taxon>Acidobacteriota</taxon>
        <taxon>Terriglobia</taxon>
        <taxon>Terriglobales</taxon>
        <taxon>Acidobacteriaceae</taxon>
        <taxon>Acidisarcina</taxon>
    </lineage>
</organism>
<dbReference type="NCBIfam" id="TIGR02074">
    <property type="entry name" value="PBP_1a_fam"/>
    <property type="match status" value="1"/>
</dbReference>
<dbReference type="GO" id="GO:0008955">
    <property type="term" value="F:peptidoglycan glycosyltransferase activity"/>
    <property type="evidence" value="ECO:0007669"/>
    <property type="project" value="UniProtKB-EC"/>
</dbReference>
<dbReference type="Gene3D" id="3.40.710.10">
    <property type="entry name" value="DD-peptidase/beta-lactamase superfamily"/>
    <property type="match status" value="1"/>
</dbReference>
<feature type="domain" description="Penicillin-binding protein transpeptidase" evidence="20">
    <location>
        <begin position="438"/>
        <end position="709"/>
    </location>
</feature>
<dbReference type="Proteomes" id="UP000253606">
    <property type="component" value="Chromosome"/>
</dbReference>